<dbReference type="OrthoDB" id="9757809at2"/>
<dbReference type="EMBL" id="SDHW01000006">
    <property type="protein sequence ID" value="RXK58392.1"/>
    <property type="molecule type" value="Genomic_DNA"/>
</dbReference>
<organism evidence="4 5">
    <name type="scientific">Lacibacter luteus</name>
    <dbReference type="NCBI Taxonomy" id="2508719"/>
    <lineage>
        <taxon>Bacteria</taxon>
        <taxon>Pseudomonadati</taxon>
        <taxon>Bacteroidota</taxon>
        <taxon>Chitinophagia</taxon>
        <taxon>Chitinophagales</taxon>
        <taxon>Chitinophagaceae</taxon>
        <taxon>Lacibacter</taxon>
    </lineage>
</organism>
<dbReference type="Proteomes" id="UP000290204">
    <property type="component" value="Unassembled WGS sequence"/>
</dbReference>
<accession>A0A4Q1CFF3</accession>
<dbReference type="Pfam" id="PF15902">
    <property type="entry name" value="Sortilin-Vps10"/>
    <property type="match status" value="2"/>
</dbReference>
<evidence type="ECO:0000256" key="2">
    <source>
        <dbReference type="SAM" id="SignalP"/>
    </source>
</evidence>
<dbReference type="SUPFAM" id="SSF50939">
    <property type="entry name" value="Sialidases"/>
    <property type="match status" value="1"/>
</dbReference>
<dbReference type="SUPFAM" id="SSF110296">
    <property type="entry name" value="Oligoxyloglucan reducing end-specific cellobiohydrolase"/>
    <property type="match status" value="1"/>
</dbReference>
<comment type="caution">
    <text evidence="4">The sequence shown here is derived from an EMBL/GenBank/DDBJ whole genome shotgun (WGS) entry which is preliminary data.</text>
</comment>
<dbReference type="PANTHER" id="PTHR12106:SF27">
    <property type="entry name" value="SORTILIN-RELATED RECEPTOR"/>
    <property type="match status" value="1"/>
</dbReference>
<dbReference type="RefSeq" id="WP_129132193.1">
    <property type="nucleotide sequence ID" value="NZ_SDHW01000006.1"/>
</dbReference>
<dbReference type="AlphaFoldDB" id="A0A4Q1CFF3"/>
<sequence>MRKICLLLMLPLAVAAQQNKSTTGAQRMTAFKQQQLLLQQSPYKNLQWRLMGPDNRSGRSTDVVGITGNPNVFYAAFATGGLWKTEDAGTNWKPIFDKEATQSIGNIALAPSNSNVLYVGTGEANIFRASLPGIGMYKSTDAGKSFQHIGLENTGTIARVIVHPKNANTVYVAASGNEWTYNKERGVYLTTDGGKTWKNILFESEKSGCIDLVMDPNDPNTLYASMWNRIRKRWSDPMPEDGDYIYKTTDGGKTWKKISNGLPDTKLTGRIGLAVSHSNPNVLYAFVDDHNKKRDPNPGETDSYERQVQKVVIGAAIYRSNNKGESWEKMGEVHDFLKPFSGTYGWVFSQIRVHPKNENRVYAFGVEKAISEDGGKTWRVWDATDKQSEWTHGDHHALWIDEENPDRMIMGDDGGVSITYNGGAKWKNFFDEIPTTQFYTVAYDMQKPFNIFGAVQDEGTMSGNVSNTFGTAADTTLRPWRMAPGGEGTQIAVDPENANIVYASSYYGRLMRTDMSKGRREGTKQFKQFDVGRIDSLRGEWLAATIMSKYNNKVLYHGLQHLYKTEDGGETWKMISSDLSYNSKQRNGVYPYLIYHQAITAVAEGDKAGVLYAGTDDGRVWLTTNDGASWKEITRGLPYNKHVAKIAASTFKSSRVYVVLNDRRADNHTPYLYVSDDYGTTWKPIVANLPASPVNVIAEHPDNANTLFCGTDFGVYMSKDGGKKWIAINGTIPAAVSVNDLFIHPRDKKLVIGTYGRGVYVLDDLNSLQ</sequence>
<evidence type="ECO:0000259" key="3">
    <source>
        <dbReference type="Pfam" id="PF15902"/>
    </source>
</evidence>
<feature type="chain" id="PRO_5020358139" description="Sortilin N-terminal domain-containing protein" evidence="2">
    <location>
        <begin position="16"/>
        <end position="769"/>
    </location>
</feature>
<dbReference type="CDD" id="cd15482">
    <property type="entry name" value="Sialidase_non-viral"/>
    <property type="match status" value="2"/>
</dbReference>
<dbReference type="PANTHER" id="PTHR12106">
    <property type="entry name" value="SORTILIN RELATED"/>
    <property type="match status" value="1"/>
</dbReference>
<dbReference type="InterPro" id="IPR031778">
    <property type="entry name" value="Sortilin_N"/>
</dbReference>
<evidence type="ECO:0000313" key="4">
    <source>
        <dbReference type="EMBL" id="RXK58392.1"/>
    </source>
</evidence>
<dbReference type="InterPro" id="IPR036278">
    <property type="entry name" value="Sialidase_sf"/>
</dbReference>
<evidence type="ECO:0000256" key="1">
    <source>
        <dbReference type="ARBA" id="ARBA00022737"/>
    </source>
</evidence>
<name>A0A4Q1CFF3_9BACT</name>
<dbReference type="InterPro" id="IPR015943">
    <property type="entry name" value="WD40/YVTN_repeat-like_dom_sf"/>
</dbReference>
<feature type="domain" description="Sortilin N-terminal" evidence="3">
    <location>
        <begin position="136"/>
        <end position="284"/>
    </location>
</feature>
<gene>
    <name evidence="4" type="ORF">ESA94_17285</name>
</gene>
<feature type="domain" description="Sortilin N-terminal" evidence="3">
    <location>
        <begin position="672"/>
        <end position="754"/>
    </location>
</feature>
<reference evidence="4 5" key="1">
    <citation type="submission" date="2019-01" db="EMBL/GenBank/DDBJ databases">
        <title>Lacibacter sp. strain TTM-7.</title>
        <authorList>
            <person name="Chen W.-M."/>
        </authorList>
    </citation>
    <scope>NUCLEOTIDE SEQUENCE [LARGE SCALE GENOMIC DNA]</scope>
    <source>
        <strain evidence="4 5">TTM-7</strain>
    </source>
</reference>
<dbReference type="InterPro" id="IPR050310">
    <property type="entry name" value="VPS10-sortilin"/>
</dbReference>
<proteinExistence type="predicted"/>
<feature type="signal peptide" evidence="2">
    <location>
        <begin position="1"/>
        <end position="15"/>
    </location>
</feature>
<evidence type="ECO:0000313" key="5">
    <source>
        <dbReference type="Proteomes" id="UP000290204"/>
    </source>
</evidence>
<keyword evidence="2" id="KW-0732">Signal</keyword>
<keyword evidence="1" id="KW-0677">Repeat</keyword>
<dbReference type="Gene3D" id="2.130.10.10">
    <property type="entry name" value="YVTN repeat-like/Quinoprotein amine dehydrogenase"/>
    <property type="match status" value="5"/>
</dbReference>
<protein>
    <recommendedName>
        <fullName evidence="3">Sortilin N-terminal domain-containing protein</fullName>
    </recommendedName>
</protein>
<keyword evidence="5" id="KW-1185">Reference proteome</keyword>